<reference evidence="10" key="1">
    <citation type="submission" date="2020-11" db="EMBL/GenBank/DDBJ databases">
        <title>Chlorella ohadii genome sequencing and assembly.</title>
        <authorList>
            <person name="Murik O."/>
            <person name="Treves H."/>
            <person name="Kedem I."/>
            <person name="Shotland Y."/>
            <person name="Kaplan A."/>
        </authorList>
    </citation>
    <scope>NUCLEOTIDE SEQUENCE</scope>
    <source>
        <strain evidence="10">1</strain>
    </source>
</reference>
<keyword evidence="11" id="KW-1185">Reference proteome</keyword>
<dbReference type="PROSITE" id="PS50939">
    <property type="entry name" value="CYTOCHROME_B561"/>
    <property type="match status" value="1"/>
</dbReference>
<feature type="transmembrane region" description="Helical" evidence="8">
    <location>
        <begin position="588"/>
        <end position="614"/>
    </location>
</feature>
<evidence type="ECO:0000313" key="10">
    <source>
        <dbReference type="EMBL" id="KAI7843040.1"/>
    </source>
</evidence>
<feature type="transmembrane region" description="Helical" evidence="8">
    <location>
        <begin position="532"/>
        <end position="549"/>
    </location>
</feature>
<feature type="compositionally biased region" description="Low complexity" evidence="7">
    <location>
        <begin position="118"/>
        <end position="141"/>
    </location>
</feature>
<dbReference type="GO" id="GO:0006629">
    <property type="term" value="P:lipid metabolic process"/>
    <property type="evidence" value="ECO:0007669"/>
    <property type="project" value="InterPro"/>
</dbReference>
<dbReference type="InterPro" id="IPR006593">
    <property type="entry name" value="Cyt_b561/ferric_Rdtase_TM"/>
</dbReference>
<comment type="subcellular location">
    <subcellularLocation>
        <location evidence="1">Membrane</location>
    </subcellularLocation>
</comment>
<dbReference type="InterPro" id="IPR029058">
    <property type="entry name" value="AB_hydrolase_fold"/>
</dbReference>
<dbReference type="Pfam" id="PF03188">
    <property type="entry name" value="Cytochrom_B561"/>
    <property type="match status" value="1"/>
</dbReference>
<dbReference type="PANTHER" id="PTHR46483">
    <property type="entry name" value="PHOSPHOLIPASE A1 PLIP2, CHLOROPLASTIC"/>
    <property type="match status" value="1"/>
</dbReference>
<keyword evidence="4" id="KW-0249">Electron transport</keyword>
<keyword evidence="3 8" id="KW-0812">Transmembrane</keyword>
<sequence>MHLVSLRRSLRGGSLAAVRFLPNSLDVAEAIFPRRTLLLDWHLTQEGGTYSVEATLPPEVSWTDVSQAVVYCESCSGFTGMLASAAVPQEGGGADGGGQGSASGGTVAFIYQNAQLAPPGAQQPQQAQQPAQQLTASQSAPGETAAGGSGRRLQQQSAAPPADCSLQVGDQTLRFERCQTVLTTPSILYQCYCTLEPGGSQGGTRWRGGLKINAAAAGGQWAGFGFPQFPGTMVGSNAIVVKECSNCSSGASGMHATDWRLGLQRPNVSIRHSFLSYWHSVYAVDGYKLKDYVPQANIPGSYPITGNGSSELTLGLHAAAGGWVAVGFPASPGRMLGATAMVLRTCPTCPSGADIQDRFLAARDPSGVQPPGHLPGVSGAEAALGSDGTMVRLDSSAANDPASGIICAAGPVDSAAGELQYHGSSRGAAAVNWASGTSSGVEGLSSRVRAMRNAHGWLMAVAWGVLIPLGIVMARHGRWLLPGSARWFHLHRAIQVLGLACALSGFVVIFYAVKDATGTSVSTFTTHRRTGIAAMTLGLFQLTALVFRPHPGTRLRPHWEFVHHWVGRAAAVVATANVYWGIIRVRNLGAWAVATYSVVWGLIVAAGLAGDAWLMWQGTWDWKHPGRVSAGGASKAGGGTQERMLPSTEGSAEDTGGSLEGNDGPAQPRQQHVVAVLAPHDTARPKAARPASGGWGLLASLQSAWSQRAPQQPAQRVEELVHQADALDAQREQAAAVLQAAPSTSSSSTASTTTPAFPDIRAFLRPVGVMETRYVRALSSLCALTYHLDKLTPSALLRRHHLKLVTTSKVCDLRLREPPANPAAALELGDAMAADPTTLLKEAGIDLPEAQAEAAAAVHADALSTVDLAVAAAGAAPAAGQSPVDAVAASLSAAAAAASAAASTAAQGVYTAAVPYAEALANNITPFTASVTASLPMQNVAAQLQSAAAAGHSSAVATVATVSAALESTWGWDRLPKECQSPTEWFIADDQAQHIRYFVIQGSDNLDHWRVNLTFDPVTFEDPTLGVKVHRGVYEAAQQLYDRFLPLVQDHLASSPFAKVSFTGHSLGGSLGTVLLLMYVRRGVLPISAVSPVYTFGAPAVFCEGGAGGGACACRTGSSSGGSGGTGTGCGGVLQALGLPEGAIRNVLMSFDIVPRAFACDYSLVADLLKRVSDAFREHACLNGDRAVMFDFVGKVMVLQPEADASFVARSERPHPMLPPQPGLFVLREPTAMSTVAATLQQDAGFVRDAVNQAISNLPAAVAAAAAGPDGIVTPPPAAAAAVAL</sequence>
<dbReference type="CDD" id="cd00519">
    <property type="entry name" value="Lipase_3"/>
    <property type="match status" value="1"/>
</dbReference>
<accession>A0AAD5DSB5</accession>
<dbReference type="SUPFAM" id="SSF53474">
    <property type="entry name" value="alpha/beta-Hydrolases"/>
    <property type="match status" value="1"/>
</dbReference>
<dbReference type="SMART" id="SM00665">
    <property type="entry name" value="B561"/>
    <property type="match status" value="1"/>
</dbReference>
<dbReference type="GO" id="GO:0016020">
    <property type="term" value="C:membrane"/>
    <property type="evidence" value="ECO:0007669"/>
    <property type="project" value="UniProtKB-SubCell"/>
</dbReference>
<evidence type="ECO:0000256" key="2">
    <source>
        <dbReference type="ARBA" id="ARBA00022448"/>
    </source>
</evidence>
<feature type="transmembrane region" description="Helical" evidence="8">
    <location>
        <begin position="561"/>
        <end position="582"/>
    </location>
</feature>
<dbReference type="Pfam" id="PF01764">
    <property type="entry name" value="Lipase_3"/>
    <property type="match status" value="1"/>
</dbReference>
<dbReference type="Gene3D" id="1.20.120.1770">
    <property type="match status" value="1"/>
</dbReference>
<feature type="transmembrane region" description="Helical" evidence="8">
    <location>
        <begin position="454"/>
        <end position="472"/>
    </location>
</feature>
<feature type="region of interest" description="Disordered" evidence="7">
    <location>
        <begin position="627"/>
        <end position="669"/>
    </location>
</feature>
<feature type="region of interest" description="Disordered" evidence="7">
    <location>
        <begin position="118"/>
        <end position="162"/>
    </location>
</feature>
<dbReference type="InterPro" id="IPR002921">
    <property type="entry name" value="Fungal_lipase-type"/>
</dbReference>
<feature type="transmembrane region" description="Helical" evidence="8">
    <location>
        <begin position="493"/>
        <end position="512"/>
    </location>
</feature>
<evidence type="ECO:0000256" key="1">
    <source>
        <dbReference type="ARBA" id="ARBA00004370"/>
    </source>
</evidence>
<evidence type="ECO:0000313" key="11">
    <source>
        <dbReference type="Proteomes" id="UP001205105"/>
    </source>
</evidence>
<dbReference type="GO" id="GO:0008970">
    <property type="term" value="F:phospholipase A1 activity"/>
    <property type="evidence" value="ECO:0007669"/>
    <property type="project" value="InterPro"/>
</dbReference>
<dbReference type="InterPro" id="IPR043367">
    <property type="entry name" value="PLIP1/2/3"/>
</dbReference>
<organism evidence="10 11">
    <name type="scientific">Chlorella ohadii</name>
    <dbReference type="NCBI Taxonomy" id="2649997"/>
    <lineage>
        <taxon>Eukaryota</taxon>
        <taxon>Viridiplantae</taxon>
        <taxon>Chlorophyta</taxon>
        <taxon>core chlorophytes</taxon>
        <taxon>Trebouxiophyceae</taxon>
        <taxon>Chlorellales</taxon>
        <taxon>Chlorellaceae</taxon>
        <taxon>Chlorella clade</taxon>
        <taxon>Chlorella</taxon>
    </lineage>
</organism>
<keyword evidence="6 8" id="KW-0472">Membrane</keyword>
<keyword evidence="5 8" id="KW-1133">Transmembrane helix</keyword>
<evidence type="ECO:0000256" key="4">
    <source>
        <dbReference type="ARBA" id="ARBA00022982"/>
    </source>
</evidence>
<feature type="domain" description="Cytochrome b561" evidence="9">
    <location>
        <begin position="418"/>
        <end position="619"/>
    </location>
</feature>
<dbReference type="Proteomes" id="UP001205105">
    <property type="component" value="Unassembled WGS sequence"/>
</dbReference>
<comment type="caution">
    <text evidence="10">The sequence shown here is derived from an EMBL/GenBank/DDBJ whole genome shotgun (WGS) entry which is preliminary data.</text>
</comment>
<evidence type="ECO:0000256" key="6">
    <source>
        <dbReference type="ARBA" id="ARBA00023136"/>
    </source>
</evidence>
<evidence type="ECO:0000256" key="5">
    <source>
        <dbReference type="ARBA" id="ARBA00022989"/>
    </source>
</evidence>
<protein>
    <recommendedName>
        <fullName evidence="9">Cytochrome b561 domain-containing protein</fullName>
    </recommendedName>
</protein>
<dbReference type="Gene3D" id="3.40.50.1820">
    <property type="entry name" value="alpha/beta hydrolase"/>
    <property type="match status" value="1"/>
</dbReference>
<dbReference type="CDD" id="cd08760">
    <property type="entry name" value="Cyt_b561_FRRS1_like"/>
    <property type="match status" value="1"/>
</dbReference>
<name>A0AAD5DSB5_9CHLO</name>
<evidence type="ECO:0000256" key="3">
    <source>
        <dbReference type="ARBA" id="ARBA00022692"/>
    </source>
</evidence>
<dbReference type="PANTHER" id="PTHR46483:SF4">
    <property type="entry name" value="PHOSPHOLIPASE A1 PLIP2, CHLOROPLASTIC"/>
    <property type="match status" value="1"/>
</dbReference>
<proteinExistence type="predicted"/>
<evidence type="ECO:0000256" key="7">
    <source>
        <dbReference type="SAM" id="MobiDB-lite"/>
    </source>
</evidence>
<dbReference type="EMBL" id="JADXDR010000043">
    <property type="protein sequence ID" value="KAI7843040.1"/>
    <property type="molecule type" value="Genomic_DNA"/>
</dbReference>
<gene>
    <name evidence="10" type="ORF">COHA_003214</name>
</gene>
<evidence type="ECO:0000256" key="8">
    <source>
        <dbReference type="SAM" id="Phobius"/>
    </source>
</evidence>
<keyword evidence="2" id="KW-0813">Transport</keyword>
<feature type="non-terminal residue" evidence="10">
    <location>
        <position position="1"/>
    </location>
</feature>
<evidence type="ECO:0000259" key="9">
    <source>
        <dbReference type="PROSITE" id="PS50939"/>
    </source>
</evidence>